<feature type="binding site" evidence="8">
    <location>
        <position position="96"/>
    </location>
    <ligand>
        <name>shikimate</name>
        <dbReference type="ChEBI" id="CHEBI:36208"/>
    </ligand>
</feature>
<dbReference type="GO" id="GO:0005829">
    <property type="term" value="C:cytosol"/>
    <property type="evidence" value="ECO:0007669"/>
    <property type="project" value="TreeGrafter"/>
</dbReference>
<keyword evidence="4 8" id="KW-0521">NADP</keyword>
<dbReference type="InterPro" id="IPR011342">
    <property type="entry name" value="Shikimate_DH"/>
</dbReference>
<proteinExistence type="inferred from homology"/>
<dbReference type="InterPro" id="IPR041121">
    <property type="entry name" value="SDH_C"/>
</dbReference>
<dbReference type="InterPro" id="IPR013708">
    <property type="entry name" value="Shikimate_DH-bd_N"/>
</dbReference>
<evidence type="ECO:0000313" key="13">
    <source>
        <dbReference type="Proteomes" id="UP000050277"/>
    </source>
</evidence>
<evidence type="ECO:0000256" key="3">
    <source>
        <dbReference type="ARBA" id="ARBA00022605"/>
    </source>
</evidence>
<comment type="function">
    <text evidence="8">Involved in the biosynthesis of the chorismate, which leads to the biosynthesis of aromatic amino acids. Catalyzes the reversible NADPH linked reduction of 3-dehydroshikimate (DHSA) to yield shikimate (SA).</text>
</comment>
<dbReference type="EMBL" id="LGKP01000025">
    <property type="protein sequence ID" value="KPL85218.1"/>
    <property type="molecule type" value="Genomic_DNA"/>
</dbReference>
<evidence type="ECO:0000256" key="7">
    <source>
        <dbReference type="ARBA" id="ARBA00049442"/>
    </source>
</evidence>
<keyword evidence="5 8" id="KW-0560">Oxidoreductase</keyword>
<dbReference type="GO" id="GO:0004764">
    <property type="term" value="F:shikimate 3-dehydrogenase (NADP+) activity"/>
    <property type="evidence" value="ECO:0007669"/>
    <property type="project" value="UniProtKB-UniRule"/>
</dbReference>
<evidence type="ECO:0000256" key="5">
    <source>
        <dbReference type="ARBA" id="ARBA00023002"/>
    </source>
</evidence>
<dbReference type="PATRIC" id="fig|70996.4.peg.94"/>
<keyword evidence="13" id="KW-1185">Reference proteome</keyword>
<dbReference type="GO" id="GO:0009073">
    <property type="term" value="P:aromatic amino acid family biosynthetic process"/>
    <property type="evidence" value="ECO:0007669"/>
    <property type="project" value="UniProtKB-KW"/>
</dbReference>
<dbReference type="InterPro" id="IPR022893">
    <property type="entry name" value="Shikimate_DH_fam"/>
</dbReference>
<comment type="catalytic activity">
    <reaction evidence="7 8">
        <text>shikimate + NADP(+) = 3-dehydroshikimate + NADPH + H(+)</text>
        <dbReference type="Rhea" id="RHEA:17737"/>
        <dbReference type="ChEBI" id="CHEBI:15378"/>
        <dbReference type="ChEBI" id="CHEBI:16630"/>
        <dbReference type="ChEBI" id="CHEBI:36208"/>
        <dbReference type="ChEBI" id="CHEBI:57783"/>
        <dbReference type="ChEBI" id="CHEBI:58349"/>
        <dbReference type="EC" id="1.1.1.25"/>
    </reaction>
</comment>
<dbReference type="AlphaFoldDB" id="A0A0N8GR13"/>
<dbReference type="NCBIfam" id="TIGR00507">
    <property type="entry name" value="aroE"/>
    <property type="match status" value="1"/>
</dbReference>
<feature type="binding site" evidence="8">
    <location>
        <position position="245"/>
    </location>
    <ligand>
        <name>NADP(+)</name>
        <dbReference type="ChEBI" id="CHEBI:58349"/>
    </ligand>
</feature>
<dbReference type="HAMAP" id="MF_00222">
    <property type="entry name" value="Shikimate_DH_AroE"/>
    <property type="match status" value="1"/>
</dbReference>
<dbReference type="SUPFAM" id="SSF53223">
    <property type="entry name" value="Aminoacid dehydrogenase-like, N-terminal domain"/>
    <property type="match status" value="1"/>
</dbReference>
<dbReference type="GO" id="GO:0050661">
    <property type="term" value="F:NADP binding"/>
    <property type="evidence" value="ECO:0007669"/>
    <property type="project" value="InterPro"/>
</dbReference>
<dbReference type="GO" id="GO:0019632">
    <property type="term" value="P:shikimate metabolic process"/>
    <property type="evidence" value="ECO:0007669"/>
    <property type="project" value="InterPro"/>
</dbReference>
<feature type="binding site" evidence="8">
    <location>
        <position position="112"/>
    </location>
    <ligand>
        <name>shikimate</name>
        <dbReference type="ChEBI" id="CHEBI:36208"/>
    </ligand>
</feature>
<evidence type="ECO:0000256" key="6">
    <source>
        <dbReference type="ARBA" id="ARBA00023141"/>
    </source>
</evidence>
<reference evidence="12 13" key="1">
    <citation type="submission" date="2015-07" db="EMBL/GenBank/DDBJ databases">
        <title>Whole genome sequence of Herpetosiphon geysericola DSM 7119.</title>
        <authorList>
            <person name="Hemp J."/>
            <person name="Ward L.M."/>
            <person name="Pace L.A."/>
            <person name="Fischer W.W."/>
        </authorList>
    </citation>
    <scope>NUCLEOTIDE SEQUENCE [LARGE SCALE GENOMIC DNA]</scope>
    <source>
        <strain evidence="12 13">DSM 7119</strain>
    </source>
</reference>
<feature type="domain" description="Quinate/shikimate 5-dehydrogenase/glutamyl-tRNA reductase" evidence="9">
    <location>
        <begin position="126"/>
        <end position="199"/>
    </location>
</feature>
<dbReference type="InterPro" id="IPR036291">
    <property type="entry name" value="NAD(P)-bd_dom_sf"/>
</dbReference>
<comment type="caution">
    <text evidence="8">Lacks conserved residue(s) required for the propagation of feature annotation.</text>
</comment>
<feature type="binding site" evidence="8">
    <location>
        <begin position="136"/>
        <end position="140"/>
    </location>
    <ligand>
        <name>NADP(+)</name>
        <dbReference type="ChEBI" id="CHEBI:58349"/>
    </ligand>
</feature>
<dbReference type="Gene3D" id="3.40.50.10860">
    <property type="entry name" value="Leucine Dehydrogenase, chain A, domain 1"/>
    <property type="match status" value="1"/>
</dbReference>
<evidence type="ECO:0000256" key="1">
    <source>
        <dbReference type="ARBA" id="ARBA00004871"/>
    </source>
</evidence>
<protein>
    <recommendedName>
        <fullName evidence="2 8">Shikimate dehydrogenase (NADP(+))</fullName>
        <shortName evidence="8">SDH</shortName>
        <ecNumber evidence="2 8">1.1.1.25</ecNumber>
    </recommendedName>
</protein>
<evidence type="ECO:0000313" key="12">
    <source>
        <dbReference type="EMBL" id="KPL85218.1"/>
    </source>
</evidence>
<organism evidence="12 13">
    <name type="scientific">Herpetosiphon geysericola</name>
    <dbReference type="NCBI Taxonomy" id="70996"/>
    <lineage>
        <taxon>Bacteria</taxon>
        <taxon>Bacillati</taxon>
        <taxon>Chloroflexota</taxon>
        <taxon>Chloroflexia</taxon>
        <taxon>Herpetosiphonales</taxon>
        <taxon>Herpetosiphonaceae</taxon>
        <taxon>Herpetosiphon</taxon>
    </lineage>
</organism>
<sequence>MSRRVFGVSQIAALGIIGDPVAHSLSPAMHNAALQALAINQHYARWHTLAAELPARVQSLRTAGVLGANVTLPHKVAIAPLLDRTVAIAQELGAVNTIVREIDGSLTGHNTDAPALQASLQAAGIDLASQRAVILGAGGAARAALWALRNAGCQQISLINRTLSSAQALVLPHEQALVATDSHVADCLANASLLINVTSLGWKDTDPAPLDLGLLHAKLMVYDTVYRQTPLLKAAAACGAAYSDGLDMLVRQAGLAFSLWFDQPAPLSVMRTAALAALQG</sequence>
<dbReference type="STRING" id="70996.SE18_16135"/>
<gene>
    <name evidence="8" type="primary">aroE</name>
    <name evidence="12" type="ORF">SE18_16135</name>
</gene>
<dbReference type="PANTHER" id="PTHR21089:SF1">
    <property type="entry name" value="BIFUNCTIONAL 3-DEHYDROQUINATE DEHYDRATASE_SHIKIMATE DEHYDROGENASE, CHLOROPLASTIC"/>
    <property type="match status" value="1"/>
</dbReference>
<comment type="subunit">
    <text evidence="8">Homodimer.</text>
</comment>
<evidence type="ECO:0000256" key="8">
    <source>
        <dbReference type="HAMAP-Rule" id="MF_00222"/>
    </source>
</evidence>
<keyword evidence="3 8" id="KW-0028">Amino-acid biosynthesis</keyword>
<comment type="similarity">
    <text evidence="8">Belongs to the shikimate dehydrogenase family.</text>
</comment>
<dbReference type="EC" id="1.1.1.25" evidence="2 8"/>
<evidence type="ECO:0000256" key="4">
    <source>
        <dbReference type="ARBA" id="ARBA00022857"/>
    </source>
</evidence>
<feature type="binding site" evidence="8">
    <location>
        <begin position="24"/>
        <end position="26"/>
    </location>
    <ligand>
        <name>shikimate</name>
        <dbReference type="ChEBI" id="CHEBI:36208"/>
    </ligand>
</feature>
<dbReference type="GO" id="GO:0008652">
    <property type="term" value="P:amino acid biosynthetic process"/>
    <property type="evidence" value="ECO:0007669"/>
    <property type="project" value="UniProtKB-KW"/>
</dbReference>
<feature type="binding site" evidence="8">
    <location>
        <position position="71"/>
    </location>
    <ligand>
        <name>shikimate</name>
        <dbReference type="ChEBI" id="CHEBI:36208"/>
    </ligand>
</feature>
<accession>A0A0N8GR13</accession>
<feature type="domain" description="SDH C-terminal" evidence="11">
    <location>
        <begin position="245"/>
        <end position="275"/>
    </location>
</feature>
<feature type="binding site" evidence="8">
    <location>
        <position position="224"/>
    </location>
    <ligand>
        <name>NADP(+)</name>
        <dbReference type="ChEBI" id="CHEBI:58349"/>
    </ligand>
</feature>
<evidence type="ECO:0000259" key="10">
    <source>
        <dbReference type="Pfam" id="PF08501"/>
    </source>
</evidence>
<dbReference type="UniPathway" id="UPA00053">
    <property type="reaction ID" value="UER00087"/>
</dbReference>
<dbReference type="Pfam" id="PF08501">
    <property type="entry name" value="Shikimate_dh_N"/>
    <property type="match status" value="1"/>
</dbReference>
<dbReference type="SUPFAM" id="SSF51735">
    <property type="entry name" value="NAD(P)-binding Rossmann-fold domains"/>
    <property type="match status" value="1"/>
</dbReference>
<evidence type="ECO:0000256" key="2">
    <source>
        <dbReference type="ARBA" id="ARBA00012962"/>
    </source>
</evidence>
<evidence type="ECO:0000259" key="9">
    <source>
        <dbReference type="Pfam" id="PF01488"/>
    </source>
</evidence>
<evidence type="ECO:0000259" key="11">
    <source>
        <dbReference type="Pfam" id="PF18317"/>
    </source>
</evidence>
<dbReference type="Proteomes" id="UP000050277">
    <property type="component" value="Unassembled WGS sequence"/>
</dbReference>
<feature type="binding site" evidence="8">
    <location>
        <position position="252"/>
    </location>
    <ligand>
        <name>shikimate</name>
        <dbReference type="ChEBI" id="CHEBI:36208"/>
    </ligand>
</feature>
<feature type="binding site" evidence="8">
    <location>
        <position position="226"/>
    </location>
    <ligand>
        <name>shikimate</name>
        <dbReference type="ChEBI" id="CHEBI:36208"/>
    </ligand>
</feature>
<dbReference type="InterPro" id="IPR006151">
    <property type="entry name" value="Shikm_DH/Glu-tRNA_Rdtase"/>
</dbReference>
<dbReference type="Gene3D" id="3.40.50.720">
    <property type="entry name" value="NAD(P)-binding Rossmann-like Domain"/>
    <property type="match status" value="1"/>
</dbReference>
<comment type="pathway">
    <text evidence="1 8">Metabolic intermediate biosynthesis; chorismate biosynthesis; chorismate from D-erythrose 4-phosphate and phosphoenolpyruvate: step 4/7.</text>
</comment>
<dbReference type="Pfam" id="PF01488">
    <property type="entry name" value="Shikimate_DH"/>
    <property type="match status" value="1"/>
</dbReference>
<feature type="active site" description="Proton acceptor" evidence="8">
    <location>
        <position position="75"/>
    </location>
</feature>
<comment type="caution">
    <text evidence="12">The sequence shown here is derived from an EMBL/GenBank/DDBJ whole genome shotgun (WGS) entry which is preliminary data.</text>
</comment>
<dbReference type="InterPro" id="IPR046346">
    <property type="entry name" value="Aminoacid_DH-like_N_sf"/>
</dbReference>
<dbReference type="Pfam" id="PF18317">
    <property type="entry name" value="SDH_C"/>
    <property type="match status" value="1"/>
</dbReference>
<name>A0A0N8GR13_9CHLR</name>
<keyword evidence="6 8" id="KW-0057">Aromatic amino acid biosynthesis</keyword>
<feature type="domain" description="Shikimate dehydrogenase substrate binding N-terminal" evidence="10">
    <location>
        <begin position="16"/>
        <end position="98"/>
    </location>
</feature>
<dbReference type="GO" id="GO:0009423">
    <property type="term" value="P:chorismate biosynthetic process"/>
    <property type="evidence" value="ECO:0007669"/>
    <property type="project" value="UniProtKB-UniRule"/>
</dbReference>
<dbReference type="PANTHER" id="PTHR21089">
    <property type="entry name" value="SHIKIMATE DEHYDROGENASE"/>
    <property type="match status" value="1"/>
</dbReference>